<dbReference type="PANTHER" id="PTHR10201:SF323">
    <property type="entry name" value="MATRIX METALLOPROTEINASE-21"/>
    <property type="match status" value="1"/>
</dbReference>
<dbReference type="InterPro" id="IPR038255">
    <property type="entry name" value="PBS_linker_sf"/>
</dbReference>
<dbReference type="GO" id="GO:0005615">
    <property type="term" value="C:extracellular space"/>
    <property type="evidence" value="ECO:0007669"/>
    <property type="project" value="InterPro"/>
</dbReference>
<dbReference type="RefSeq" id="WP_155437195.1">
    <property type="nucleotide sequence ID" value="NZ_WNLA01000001.1"/>
</dbReference>
<keyword evidence="6" id="KW-0479">Metal-binding</keyword>
<dbReference type="Pfam" id="PF00353">
    <property type="entry name" value="HemolysinCabind"/>
    <property type="match status" value="2"/>
</dbReference>
<dbReference type="Pfam" id="PF13946">
    <property type="entry name" value="DUF4214"/>
    <property type="match status" value="1"/>
</dbReference>
<dbReference type="SUPFAM" id="SSF55486">
    <property type="entry name" value="Metalloproteases ('zincins'), catalytic domain"/>
    <property type="match status" value="1"/>
</dbReference>
<dbReference type="InterPro" id="IPR011049">
    <property type="entry name" value="Serralysin-like_metalloprot_C"/>
</dbReference>
<evidence type="ECO:0000256" key="6">
    <source>
        <dbReference type="ARBA" id="ARBA00022723"/>
    </source>
</evidence>
<reference evidence="13 14" key="1">
    <citation type="submission" date="2019-11" db="EMBL/GenBank/DDBJ databases">
        <title>Type strains purchased from KCTC, JCM and DSMZ.</title>
        <authorList>
            <person name="Lu H."/>
        </authorList>
    </citation>
    <scope>NUCLEOTIDE SEQUENCE [LARGE SCALE GENOMIC DNA]</scope>
    <source>
        <strain evidence="13 14">KCTC 42409</strain>
    </source>
</reference>
<evidence type="ECO:0000256" key="2">
    <source>
        <dbReference type="ARBA" id="ARBA00004613"/>
    </source>
</evidence>
<evidence type="ECO:0000256" key="5">
    <source>
        <dbReference type="ARBA" id="ARBA00022670"/>
    </source>
</evidence>
<keyword evidence="11" id="KW-0482">Metalloprotease</keyword>
<name>A0A6L6PTF0_9BURK</name>
<dbReference type="Gene3D" id="1.10.3130.20">
    <property type="entry name" value="Phycobilisome linker domain"/>
    <property type="match status" value="1"/>
</dbReference>
<dbReference type="InterPro" id="IPR013858">
    <property type="entry name" value="Peptidase_M10B_C"/>
</dbReference>
<evidence type="ECO:0000256" key="3">
    <source>
        <dbReference type="ARBA" id="ARBA00009490"/>
    </source>
</evidence>
<evidence type="ECO:0000256" key="9">
    <source>
        <dbReference type="ARBA" id="ARBA00022801"/>
    </source>
</evidence>
<dbReference type="InterPro" id="IPR034033">
    <property type="entry name" value="Serralysin-like"/>
</dbReference>
<dbReference type="InterPro" id="IPR025282">
    <property type="entry name" value="DUF4214"/>
</dbReference>
<dbReference type="PANTHER" id="PTHR10201">
    <property type="entry name" value="MATRIX METALLOPROTEINASE"/>
    <property type="match status" value="1"/>
</dbReference>
<evidence type="ECO:0000259" key="12">
    <source>
        <dbReference type="SMART" id="SM00235"/>
    </source>
</evidence>
<proteinExistence type="inferred from homology"/>
<accession>A0A6L6PTF0</accession>
<comment type="cofactor">
    <cofactor evidence="1">
        <name>Ca(2+)</name>
        <dbReference type="ChEBI" id="CHEBI:29108"/>
    </cofactor>
</comment>
<dbReference type="GO" id="GO:0031012">
    <property type="term" value="C:extracellular matrix"/>
    <property type="evidence" value="ECO:0007669"/>
    <property type="project" value="InterPro"/>
</dbReference>
<protein>
    <submittedName>
        <fullName evidence="13">DUF4214 domain-containing protein</fullName>
    </submittedName>
</protein>
<dbReference type="EMBL" id="WNLA01000001">
    <property type="protein sequence ID" value="MTW00793.1"/>
    <property type="molecule type" value="Genomic_DNA"/>
</dbReference>
<dbReference type="SMART" id="SM00235">
    <property type="entry name" value="ZnMc"/>
    <property type="match status" value="1"/>
</dbReference>
<dbReference type="GO" id="GO:0005509">
    <property type="term" value="F:calcium ion binding"/>
    <property type="evidence" value="ECO:0007669"/>
    <property type="project" value="InterPro"/>
</dbReference>
<dbReference type="GO" id="GO:0008270">
    <property type="term" value="F:zinc ion binding"/>
    <property type="evidence" value="ECO:0007669"/>
    <property type="project" value="InterPro"/>
</dbReference>
<dbReference type="InterPro" id="IPR024079">
    <property type="entry name" value="MetalloPept_cat_dom_sf"/>
</dbReference>
<evidence type="ECO:0000256" key="10">
    <source>
        <dbReference type="ARBA" id="ARBA00022833"/>
    </source>
</evidence>
<evidence type="ECO:0000256" key="11">
    <source>
        <dbReference type="ARBA" id="ARBA00023049"/>
    </source>
</evidence>
<evidence type="ECO:0000256" key="4">
    <source>
        <dbReference type="ARBA" id="ARBA00022525"/>
    </source>
</evidence>
<comment type="caution">
    <text evidence="13">The sequence shown here is derived from an EMBL/GenBank/DDBJ whole genome shotgun (WGS) entry which is preliminary data.</text>
</comment>
<gene>
    <name evidence="13" type="ORF">GM668_01700</name>
</gene>
<dbReference type="InterPro" id="IPR006026">
    <property type="entry name" value="Peptidase_Metallo"/>
</dbReference>
<evidence type="ECO:0000313" key="13">
    <source>
        <dbReference type="EMBL" id="MTW00793.1"/>
    </source>
</evidence>
<dbReference type="Proteomes" id="UP000484015">
    <property type="component" value="Unassembled WGS sequence"/>
</dbReference>
<evidence type="ECO:0000256" key="1">
    <source>
        <dbReference type="ARBA" id="ARBA00001913"/>
    </source>
</evidence>
<dbReference type="AlphaFoldDB" id="A0A6L6PTF0"/>
<feature type="domain" description="Peptidase metallopeptidase" evidence="12">
    <location>
        <begin position="50"/>
        <end position="210"/>
    </location>
</feature>
<keyword evidence="5" id="KW-0645">Protease</keyword>
<keyword evidence="7" id="KW-0732">Signal</keyword>
<dbReference type="Gene3D" id="2.150.10.10">
    <property type="entry name" value="Serralysin-like metalloprotease, C-terminal"/>
    <property type="match status" value="1"/>
</dbReference>
<comment type="similarity">
    <text evidence="3">Belongs to the peptidase M10B family.</text>
</comment>
<dbReference type="PRINTS" id="PR00313">
    <property type="entry name" value="CABNDNGRPT"/>
</dbReference>
<organism evidence="13 14">
    <name type="scientific">Pseudoduganella ginsengisoli</name>
    <dbReference type="NCBI Taxonomy" id="1462440"/>
    <lineage>
        <taxon>Bacteria</taxon>
        <taxon>Pseudomonadati</taxon>
        <taxon>Pseudomonadota</taxon>
        <taxon>Betaproteobacteria</taxon>
        <taxon>Burkholderiales</taxon>
        <taxon>Oxalobacteraceae</taxon>
        <taxon>Telluria group</taxon>
        <taxon>Pseudoduganella</taxon>
    </lineage>
</organism>
<dbReference type="GO" id="GO:0004222">
    <property type="term" value="F:metalloendopeptidase activity"/>
    <property type="evidence" value="ECO:0007669"/>
    <property type="project" value="InterPro"/>
</dbReference>
<dbReference type="GO" id="GO:0006508">
    <property type="term" value="P:proteolysis"/>
    <property type="evidence" value="ECO:0007669"/>
    <property type="project" value="UniProtKB-KW"/>
</dbReference>
<dbReference type="InterPro" id="IPR001818">
    <property type="entry name" value="Pept_M10_metallopeptidase"/>
</dbReference>
<evidence type="ECO:0000256" key="7">
    <source>
        <dbReference type="ARBA" id="ARBA00022729"/>
    </source>
</evidence>
<keyword evidence="4" id="KW-0964">Secreted</keyword>
<keyword evidence="14" id="KW-1185">Reference proteome</keyword>
<evidence type="ECO:0000313" key="14">
    <source>
        <dbReference type="Proteomes" id="UP000484015"/>
    </source>
</evidence>
<dbReference type="OrthoDB" id="480426at2"/>
<dbReference type="Pfam" id="PF00413">
    <property type="entry name" value="Peptidase_M10"/>
    <property type="match status" value="1"/>
</dbReference>
<keyword evidence="9" id="KW-0378">Hydrolase</keyword>
<keyword evidence="10" id="KW-0862">Zinc</keyword>
<dbReference type="Gene3D" id="3.40.390.10">
    <property type="entry name" value="Collagenase (Catalytic Domain)"/>
    <property type="match status" value="1"/>
</dbReference>
<evidence type="ECO:0000256" key="8">
    <source>
        <dbReference type="ARBA" id="ARBA00022737"/>
    </source>
</evidence>
<dbReference type="SUPFAM" id="SSF51120">
    <property type="entry name" value="beta-Roll"/>
    <property type="match status" value="2"/>
</dbReference>
<dbReference type="Pfam" id="PF08548">
    <property type="entry name" value="Peptidase_M10_C"/>
    <property type="match status" value="2"/>
</dbReference>
<dbReference type="InterPro" id="IPR032812">
    <property type="entry name" value="SbsA_Ig"/>
</dbReference>
<dbReference type="CDD" id="cd04277">
    <property type="entry name" value="ZnMc_serralysin_like"/>
    <property type="match status" value="1"/>
</dbReference>
<sequence length="757" mass="78793">MPSPSSASTTTKVAQTSQLIINALLAGEKWGGAAGTGVMLTYSFPWADSGFATFSGPDSNTAYSEKAEQNAATASGLTAVQQTAAVRALDAWASVANLTFTKSADTSATVGDIRFAWSSNVDPNSSAWAYYPDATYPSGGDVWLSAGNAPTVAGTWNVGDYNFYTLLHEIGHALGFKHSFEDTPVLTGAQDTQQYTVMSYTNGAHSKYGYITTSGNSRTYHTQTIVPDTPMVDDIAAIQYLYGANTRYKTGNDTYTFDPATPFMRTLWDAGGTDTISVANFTKGCMIDLQAGHYSKITIESASTDGFNFSGSAPVITYDGTDNLGIAFGCVIENAVGGSGNDILIGNDANNNLTGGAGDDTLDGGAGSDTASFSGLSTAATITYDAVTTKARIVTAGGGADTLTNIEFAAFSDKVVDLRTLGGADVTAPTVLTFNPVDGATGIALNSHIALTFSETVKRGTGTLQLQLVNGTLVESFDAATSSRLIVSGSTLTVDPTATLMGDQQYKLVLAAGSFTDLAGNSYAGTNTYDFKTRSAPAAQSGAIIGTAGDDDLLGGSGNDTVTGSTGSDWIDGGGGLDVVRYAGARSAFTASRSGDNFLIDKAGGGTDVLTHVERVQFNDGAIAFDTGSDGVAGKAYRMYQAVFDRAPDQSGLGFWINTLDQGISLTTVASGFVSSDEFAARYGGANPTNIDFISKLYNNILHRAPEQTGFEYWLDVLTRNLSPRAQVLADFSESSENQAMVIGSITNGVHYIPYTG</sequence>
<keyword evidence="8" id="KW-0677">Repeat</keyword>
<comment type="subcellular location">
    <subcellularLocation>
        <location evidence="2">Secreted</location>
    </subcellularLocation>
</comment>
<dbReference type="Pfam" id="PF13205">
    <property type="entry name" value="Big_5"/>
    <property type="match status" value="1"/>
</dbReference>
<dbReference type="InterPro" id="IPR001343">
    <property type="entry name" value="Hemolysn_Ca-bd"/>
</dbReference>